<comment type="caution">
    <text evidence="2">The sequence shown here is derived from an EMBL/GenBank/DDBJ whole genome shotgun (WGS) entry which is preliminary data.</text>
</comment>
<dbReference type="AlphaFoldDB" id="A0A844ZMA3"/>
<reference evidence="2 3" key="1">
    <citation type="submission" date="2019-12" db="EMBL/GenBank/DDBJ databases">
        <title>Genomic-based taxomic classification of the family Erythrobacteraceae.</title>
        <authorList>
            <person name="Xu L."/>
        </authorList>
    </citation>
    <scope>NUCLEOTIDE SEQUENCE [LARGE SCALE GENOMIC DNA]</scope>
    <source>
        <strain evidence="2 3">JCM 16339</strain>
    </source>
</reference>
<evidence type="ECO:0000313" key="2">
    <source>
        <dbReference type="EMBL" id="MXO88733.1"/>
    </source>
</evidence>
<accession>A0A844ZMA3</accession>
<dbReference type="Proteomes" id="UP000435243">
    <property type="component" value="Unassembled WGS sequence"/>
</dbReference>
<feature type="domain" description="HTH araC/xylS-type" evidence="1">
    <location>
        <begin position="166"/>
        <end position="265"/>
    </location>
</feature>
<dbReference type="GO" id="GO:0003700">
    <property type="term" value="F:DNA-binding transcription factor activity"/>
    <property type="evidence" value="ECO:0007669"/>
    <property type="project" value="InterPro"/>
</dbReference>
<name>A0A844ZMA3_9SPHN</name>
<organism evidence="2 3">
    <name type="scientific">Alteraurantiacibacter aestuarii</name>
    <dbReference type="NCBI Taxonomy" id="650004"/>
    <lineage>
        <taxon>Bacteria</taxon>
        <taxon>Pseudomonadati</taxon>
        <taxon>Pseudomonadota</taxon>
        <taxon>Alphaproteobacteria</taxon>
        <taxon>Sphingomonadales</taxon>
        <taxon>Erythrobacteraceae</taxon>
        <taxon>Alteraurantiacibacter</taxon>
    </lineage>
</organism>
<keyword evidence="3" id="KW-1185">Reference proteome</keyword>
<dbReference type="RefSeq" id="WP_160591016.1">
    <property type="nucleotide sequence ID" value="NZ_WTYY01000003.1"/>
</dbReference>
<protein>
    <submittedName>
        <fullName evidence="2">Helix-turn-helix domain-containing protein</fullName>
    </submittedName>
</protein>
<gene>
    <name evidence="2" type="ORF">GRI32_08260</name>
</gene>
<evidence type="ECO:0000313" key="3">
    <source>
        <dbReference type="Proteomes" id="UP000435243"/>
    </source>
</evidence>
<dbReference type="PROSITE" id="PS01124">
    <property type="entry name" value="HTH_ARAC_FAMILY_2"/>
    <property type="match status" value="1"/>
</dbReference>
<dbReference type="Gene3D" id="1.10.10.60">
    <property type="entry name" value="Homeodomain-like"/>
    <property type="match status" value="1"/>
</dbReference>
<dbReference type="Pfam" id="PF12833">
    <property type="entry name" value="HTH_18"/>
    <property type="match status" value="1"/>
</dbReference>
<dbReference type="GO" id="GO:0043565">
    <property type="term" value="F:sequence-specific DNA binding"/>
    <property type="evidence" value="ECO:0007669"/>
    <property type="project" value="InterPro"/>
</dbReference>
<sequence>MPDQFAIDVQFFRLSEELQPYFTALYSFTITCADDVLIEDRLHPEWATMRFTESGVEPVASVCPDEVQPTWPFVASGPTSRAIKFGLRESRIWGLGLQPVGWAKYVPVPAADLADRIVDARTSAAFEVFAPILEVVRTASPDSDDTARRINNHLLEQDHRPVPGQDKILACQHALRDPEIADVTMLADRLETGRRTLERMCSRYFGFPPKLLLRRQRFLRSLARYMLEPKGNWSNALDGQYFDQAHFVRDFRSFMGMTPSEYADTPHPILDRIMAQRMADQGVVPQTDMPTVLRYSTKT</sequence>
<dbReference type="OrthoDB" id="2559672at2"/>
<dbReference type="SMART" id="SM00342">
    <property type="entry name" value="HTH_ARAC"/>
    <property type="match status" value="1"/>
</dbReference>
<evidence type="ECO:0000259" key="1">
    <source>
        <dbReference type="PROSITE" id="PS01124"/>
    </source>
</evidence>
<dbReference type="EMBL" id="WTYY01000003">
    <property type="protein sequence ID" value="MXO88733.1"/>
    <property type="molecule type" value="Genomic_DNA"/>
</dbReference>
<proteinExistence type="predicted"/>
<dbReference type="InterPro" id="IPR018060">
    <property type="entry name" value="HTH_AraC"/>
</dbReference>